<comment type="similarity">
    <text evidence="7 8">Belongs to the class I-like SAM-binding methyltransferase superfamily. rRNA adenine N(6)-methyltransferase family.</text>
</comment>
<keyword evidence="10" id="KW-1185">Reference proteome</keyword>
<reference evidence="9 10" key="1">
    <citation type="submission" date="2023-04" db="EMBL/GenBank/DDBJ databases">
        <title>Genome of Basidiobolus ranarum AG-B5.</title>
        <authorList>
            <person name="Stajich J.E."/>
            <person name="Carter-House D."/>
            <person name="Gryganskyi A."/>
        </authorList>
    </citation>
    <scope>NUCLEOTIDE SEQUENCE [LARGE SCALE GENOMIC DNA]</scope>
    <source>
        <strain evidence="9 10">AG-B5</strain>
    </source>
</reference>
<organism evidence="9 10">
    <name type="scientific">Basidiobolus ranarum</name>
    <dbReference type="NCBI Taxonomy" id="34480"/>
    <lineage>
        <taxon>Eukaryota</taxon>
        <taxon>Fungi</taxon>
        <taxon>Fungi incertae sedis</taxon>
        <taxon>Zoopagomycota</taxon>
        <taxon>Entomophthoromycotina</taxon>
        <taxon>Basidiobolomycetes</taxon>
        <taxon>Basidiobolales</taxon>
        <taxon>Basidiobolaceae</taxon>
        <taxon>Basidiobolus</taxon>
    </lineage>
</organism>
<proteinExistence type="inferred from homology"/>
<evidence type="ECO:0000313" key="9">
    <source>
        <dbReference type="EMBL" id="KAK9728204.1"/>
    </source>
</evidence>
<dbReference type="Gene3D" id="3.40.50.150">
    <property type="entry name" value="Vaccinia Virus protein VP39"/>
    <property type="match status" value="1"/>
</dbReference>
<accession>A0ABR2W9Y9</accession>
<dbReference type="Gene3D" id="1.10.8.100">
    <property type="entry name" value="Ribosomal RNA adenine dimethylase-like, domain 2"/>
    <property type="match status" value="1"/>
</dbReference>
<dbReference type="Proteomes" id="UP001479436">
    <property type="component" value="Unassembled WGS sequence"/>
</dbReference>
<evidence type="ECO:0000256" key="1">
    <source>
        <dbReference type="ARBA" id="ARBA00004173"/>
    </source>
</evidence>
<feature type="binding site" evidence="7">
    <location>
        <position position="76"/>
    </location>
    <ligand>
        <name>S-adenosyl-L-methionine</name>
        <dbReference type="ChEBI" id="CHEBI:59789"/>
    </ligand>
</feature>
<dbReference type="SUPFAM" id="SSF53335">
    <property type="entry name" value="S-adenosyl-L-methionine-dependent methyltransferases"/>
    <property type="match status" value="1"/>
</dbReference>
<evidence type="ECO:0000313" key="10">
    <source>
        <dbReference type="Proteomes" id="UP001479436"/>
    </source>
</evidence>
<dbReference type="InterPro" id="IPR029063">
    <property type="entry name" value="SAM-dependent_MTases_sf"/>
</dbReference>
<feature type="binding site" evidence="7">
    <location>
        <position position="101"/>
    </location>
    <ligand>
        <name>S-adenosyl-L-methionine</name>
        <dbReference type="ChEBI" id="CHEBI:59789"/>
    </ligand>
</feature>
<gene>
    <name evidence="9" type="ORF">K7432_001207</name>
</gene>
<dbReference type="EC" id="2.1.1.-" evidence="8"/>
<feature type="binding site" evidence="7">
    <location>
        <position position="27"/>
    </location>
    <ligand>
        <name>S-adenosyl-L-methionine</name>
        <dbReference type="ChEBI" id="CHEBI:59789"/>
    </ligand>
</feature>
<evidence type="ECO:0000256" key="7">
    <source>
        <dbReference type="PROSITE-ProRule" id="PRU01026"/>
    </source>
</evidence>
<keyword evidence="2 7" id="KW-0489">Methyltransferase</keyword>
<dbReference type="PANTHER" id="PTHR11727">
    <property type="entry name" value="DIMETHYLADENOSINE TRANSFERASE"/>
    <property type="match status" value="1"/>
</dbReference>
<comment type="function">
    <text evidence="6">Mitochondrial transcription factor that confers selective promoter recognition on the core subunit of the yeast mitochondrial RNA polymerase. Interacts with DNA in a non-specific manner.</text>
</comment>
<dbReference type="PROSITE" id="PS51689">
    <property type="entry name" value="SAM_RNA_A_N6_MT"/>
    <property type="match status" value="1"/>
</dbReference>
<protein>
    <recommendedName>
        <fullName evidence="8">rRNA adenine N(6)-methyltransferase</fullName>
        <ecNumber evidence="8">2.1.1.-</ecNumber>
    </recommendedName>
</protein>
<sequence>MSLPKSLPPILPLASWKLIPKQRAHWIARPEYAESLVDKIGKDIIKDKVIIDCLPGVGLHTRAFLKYEPKKILCVEPRIPLYDEFVKLSEVEPRIVPLRWDPFSYKTTEKLLGPEYLGNLPIRSKEKVNEDLLLMATVYKSDPHRMYINYAINDIGESLDFQKFGRVRICVICPADVTKKFMAPAKSRYRTSTSVITQAYSDVELIEDFPENAMYPALHYQALMVTPKIIHAKAVPQYVFQFVVRSLYNKKTAPLNKAVKSLSPGLDQHLSKLTWDVTLPVRDLEVEQIEEVAYYFNQDPFRDTYMRKENLPKE</sequence>
<keyword evidence="8" id="KW-0698">rRNA processing</keyword>
<dbReference type="InterPro" id="IPR001737">
    <property type="entry name" value="KsgA/Erm"/>
</dbReference>
<dbReference type="Pfam" id="PF00398">
    <property type="entry name" value="RrnaAD"/>
    <property type="match status" value="1"/>
</dbReference>
<keyword evidence="4 7" id="KW-0949">S-adenosyl-L-methionine</keyword>
<name>A0ABR2W9Y9_9FUNG</name>
<keyword evidence="3 7" id="KW-0808">Transferase</keyword>
<comment type="caution">
    <text evidence="7">Lacks conserved residue(s) required for the propagation of feature annotation.</text>
</comment>
<feature type="binding site" evidence="7">
    <location>
        <position position="25"/>
    </location>
    <ligand>
        <name>S-adenosyl-L-methionine</name>
        <dbReference type="ChEBI" id="CHEBI:59789"/>
    </ligand>
</feature>
<keyword evidence="5 7" id="KW-0694">RNA-binding</keyword>
<evidence type="ECO:0000256" key="2">
    <source>
        <dbReference type="ARBA" id="ARBA00022603"/>
    </source>
</evidence>
<evidence type="ECO:0000256" key="3">
    <source>
        <dbReference type="ARBA" id="ARBA00022679"/>
    </source>
</evidence>
<evidence type="ECO:0000256" key="8">
    <source>
        <dbReference type="RuleBase" id="RU362106"/>
    </source>
</evidence>
<feature type="binding site" evidence="7">
    <location>
        <position position="119"/>
    </location>
    <ligand>
        <name>S-adenosyl-L-methionine</name>
        <dbReference type="ChEBI" id="CHEBI:59789"/>
    </ligand>
</feature>
<comment type="subcellular location">
    <subcellularLocation>
        <location evidence="1">Mitochondrion</location>
    </subcellularLocation>
</comment>
<evidence type="ECO:0000256" key="6">
    <source>
        <dbReference type="ARBA" id="ARBA00024915"/>
    </source>
</evidence>
<evidence type="ECO:0000256" key="4">
    <source>
        <dbReference type="ARBA" id="ARBA00022691"/>
    </source>
</evidence>
<dbReference type="InterPro" id="IPR023165">
    <property type="entry name" value="rRNA_Ade_diMease-like_C"/>
</dbReference>
<comment type="caution">
    <text evidence="9">The sequence shown here is derived from an EMBL/GenBank/DDBJ whole genome shotgun (WGS) entry which is preliminary data.</text>
</comment>
<evidence type="ECO:0000256" key="5">
    <source>
        <dbReference type="ARBA" id="ARBA00022884"/>
    </source>
</evidence>
<dbReference type="PANTHER" id="PTHR11727:SF17">
    <property type="entry name" value="DIMETHYLADENOSINE TRANSFERASE 1, MITOCHONDRIAL"/>
    <property type="match status" value="1"/>
</dbReference>
<dbReference type="EMBL" id="JASJQH010006901">
    <property type="protein sequence ID" value="KAK9728204.1"/>
    <property type="molecule type" value="Genomic_DNA"/>
</dbReference>